<feature type="transmembrane region" description="Helical" evidence="1">
    <location>
        <begin position="12"/>
        <end position="31"/>
    </location>
</feature>
<sequence>MLGFEMAFSELCYLILSFYRSITVAFFQYLLSFLLNLYQLPLVSLADVLLGIYFRFCGLSPCTINLDDQTSMYFWTANQTLSNKPSLVMIHGYGGNSKWQFVRQVGTLSKSFNLHIPDLLFFGKSYTNRPDRTEIFQAKCVFQGLKRLGVDRFAIYGISYGGFVAYRMAEIYPKDVDKVVIVSCGIGSTDEQKEEHLKKIGRDAKKILVPESPQDLRLLVNLSVYNSDAFMWMPDYFYTKFINVMYKEHKKEKIELLEYLLSQKADPNLPLLTQETLIVWGQEDKVFPVYLAYQLQRHLGSKSNVEIIKDTGHAVNIDAPDSLNTLITSFVIGCS</sequence>
<dbReference type="InterPro" id="IPR000073">
    <property type="entry name" value="AB_hydrolase_1"/>
</dbReference>
<keyword evidence="1" id="KW-0812">Transmembrane</keyword>
<dbReference type="FunCoup" id="A0A6P3YUS7">
    <property type="interactions" value="542"/>
</dbReference>
<feature type="domain" description="AB hydrolase-1" evidence="2">
    <location>
        <begin position="85"/>
        <end position="320"/>
    </location>
</feature>
<proteinExistence type="predicted"/>
<dbReference type="InterPro" id="IPR029058">
    <property type="entry name" value="AB_hydrolase_fold"/>
</dbReference>
<dbReference type="Gene3D" id="3.40.50.1820">
    <property type="entry name" value="alpha/beta hydrolase"/>
    <property type="match status" value="1"/>
</dbReference>
<keyword evidence="1" id="KW-1133">Transmembrane helix</keyword>
<keyword evidence="3" id="KW-1185">Reference proteome</keyword>
<gene>
    <name evidence="4" type="primary">LOC107403324</name>
</gene>
<dbReference type="PANTHER" id="PTHR43139">
    <property type="entry name" value="SI:DKEY-122A22.2"/>
    <property type="match status" value="1"/>
</dbReference>
<dbReference type="InParanoid" id="A0A6P3YUS7"/>
<dbReference type="AlphaFoldDB" id="A0A6P3YUS7"/>
<keyword evidence="1" id="KW-0472">Membrane</keyword>
<dbReference type="Pfam" id="PF00561">
    <property type="entry name" value="Abhydrolase_1"/>
    <property type="match status" value="1"/>
</dbReference>
<evidence type="ECO:0000313" key="4">
    <source>
        <dbReference type="RefSeq" id="XP_015865697.3"/>
    </source>
</evidence>
<accession>A0A6P3YUS7</accession>
<dbReference type="KEGG" id="zju:107403324"/>
<dbReference type="SUPFAM" id="SSF53474">
    <property type="entry name" value="alpha/beta-Hydrolases"/>
    <property type="match status" value="1"/>
</dbReference>
<dbReference type="InterPro" id="IPR052370">
    <property type="entry name" value="Meta-cleavage_hydrolase"/>
</dbReference>
<evidence type="ECO:0000313" key="3">
    <source>
        <dbReference type="Proteomes" id="UP001652623"/>
    </source>
</evidence>
<dbReference type="RefSeq" id="XP_015865697.3">
    <property type="nucleotide sequence ID" value="XM_016010211.4"/>
</dbReference>
<reference evidence="4" key="2">
    <citation type="submission" date="2025-08" db="UniProtKB">
        <authorList>
            <consortium name="RefSeq"/>
        </authorList>
    </citation>
    <scope>IDENTIFICATION</scope>
    <source>
        <tissue evidence="4">Seedling</tissue>
    </source>
</reference>
<dbReference type="Proteomes" id="UP001652623">
    <property type="component" value="Chromosome 1"/>
</dbReference>
<dbReference type="PANTHER" id="PTHR43139:SF37">
    <property type="entry name" value="ALPHA_BETA-HYDROLASES SUPERFAMILY PROTEIN"/>
    <property type="match status" value="1"/>
</dbReference>
<protein>
    <submittedName>
        <fullName evidence="4">Uncharacterized protein LOC107403324</fullName>
    </submittedName>
</protein>
<dbReference type="PRINTS" id="PR00111">
    <property type="entry name" value="ABHYDROLASE"/>
</dbReference>
<name>A0A6P3YUS7_ZIZJJ</name>
<evidence type="ECO:0000259" key="2">
    <source>
        <dbReference type="Pfam" id="PF00561"/>
    </source>
</evidence>
<dbReference type="GeneID" id="107403324"/>
<reference evidence="3" key="1">
    <citation type="submission" date="2025-05" db="UniProtKB">
        <authorList>
            <consortium name="RefSeq"/>
        </authorList>
    </citation>
    <scope>NUCLEOTIDE SEQUENCE [LARGE SCALE GENOMIC DNA]</scope>
</reference>
<organism evidence="3 4">
    <name type="scientific">Ziziphus jujuba</name>
    <name type="common">Chinese jujube</name>
    <name type="synonym">Ziziphus sativa</name>
    <dbReference type="NCBI Taxonomy" id="326968"/>
    <lineage>
        <taxon>Eukaryota</taxon>
        <taxon>Viridiplantae</taxon>
        <taxon>Streptophyta</taxon>
        <taxon>Embryophyta</taxon>
        <taxon>Tracheophyta</taxon>
        <taxon>Spermatophyta</taxon>
        <taxon>Magnoliopsida</taxon>
        <taxon>eudicotyledons</taxon>
        <taxon>Gunneridae</taxon>
        <taxon>Pentapetalae</taxon>
        <taxon>rosids</taxon>
        <taxon>fabids</taxon>
        <taxon>Rosales</taxon>
        <taxon>Rhamnaceae</taxon>
        <taxon>Paliureae</taxon>
        <taxon>Ziziphus</taxon>
    </lineage>
</organism>
<evidence type="ECO:0000256" key="1">
    <source>
        <dbReference type="SAM" id="Phobius"/>
    </source>
</evidence>